<keyword evidence="3" id="KW-1185">Reference proteome</keyword>
<gene>
    <name evidence="2" type="ORF">E1294_17035</name>
</gene>
<feature type="compositionally biased region" description="Basic residues" evidence="1">
    <location>
        <begin position="38"/>
        <end position="52"/>
    </location>
</feature>
<dbReference type="AlphaFoldDB" id="A0A4R4WT26"/>
<comment type="caution">
    <text evidence="2">The sequence shown here is derived from an EMBL/GenBank/DDBJ whole genome shotgun (WGS) entry which is preliminary data.</text>
</comment>
<accession>A0A4R4WT26</accession>
<evidence type="ECO:0000313" key="2">
    <source>
        <dbReference type="EMBL" id="TDD20751.1"/>
    </source>
</evidence>
<dbReference type="EMBL" id="SMKP01000042">
    <property type="protein sequence ID" value="TDD20751.1"/>
    <property type="molecule type" value="Genomic_DNA"/>
</dbReference>
<feature type="region of interest" description="Disordered" evidence="1">
    <location>
        <begin position="38"/>
        <end position="71"/>
    </location>
</feature>
<sequence length="71" mass="8156">MNNEITIPGETPSCECGNALGHGQVRCSKCLARNRWARKERARNRRNRRRSENRRPPRDPRGLAQAGVTWS</sequence>
<proteinExistence type="predicted"/>
<reference evidence="2 3" key="1">
    <citation type="submission" date="2019-03" db="EMBL/GenBank/DDBJ databases">
        <title>Draft genome sequences of novel Actinobacteria.</title>
        <authorList>
            <person name="Sahin N."/>
            <person name="Ay H."/>
            <person name="Saygin H."/>
        </authorList>
    </citation>
    <scope>NUCLEOTIDE SEQUENCE [LARGE SCALE GENOMIC DNA]</scope>
    <source>
        <strain evidence="2 3">KC712</strain>
    </source>
</reference>
<protein>
    <submittedName>
        <fullName evidence="2">Uncharacterized protein</fullName>
    </submittedName>
</protein>
<dbReference type="Proteomes" id="UP000294543">
    <property type="component" value="Unassembled WGS sequence"/>
</dbReference>
<evidence type="ECO:0000256" key="1">
    <source>
        <dbReference type="SAM" id="MobiDB-lite"/>
    </source>
</evidence>
<organism evidence="2 3">
    <name type="scientific">Nonomuraea diastatica</name>
    <dbReference type="NCBI Taxonomy" id="1848329"/>
    <lineage>
        <taxon>Bacteria</taxon>
        <taxon>Bacillati</taxon>
        <taxon>Actinomycetota</taxon>
        <taxon>Actinomycetes</taxon>
        <taxon>Streptosporangiales</taxon>
        <taxon>Streptosporangiaceae</taxon>
        <taxon>Nonomuraea</taxon>
    </lineage>
</organism>
<dbReference type="RefSeq" id="WP_132509500.1">
    <property type="nucleotide sequence ID" value="NZ_SMKP01000042.1"/>
</dbReference>
<name>A0A4R4WT26_9ACTN</name>
<evidence type="ECO:0000313" key="3">
    <source>
        <dbReference type="Proteomes" id="UP000294543"/>
    </source>
</evidence>
<dbReference type="OrthoDB" id="3544161at2"/>